<dbReference type="GO" id="GO:0016020">
    <property type="term" value="C:membrane"/>
    <property type="evidence" value="ECO:0007669"/>
    <property type="project" value="UniProtKB-SubCell"/>
</dbReference>
<evidence type="ECO:0000256" key="9">
    <source>
        <dbReference type="SAM" id="Phobius"/>
    </source>
</evidence>
<evidence type="ECO:0000259" key="11">
    <source>
        <dbReference type="PROSITE" id="PS50188"/>
    </source>
</evidence>
<evidence type="ECO:0000256" key="7">
    <source>
        <dbReference type="ARBA" id="ARBA00023319"/>
    </source>
</evidence>
<feature type="domain" description="Ig-like" evidence="12">
    <location>
        <begin position="34"/>
        <end position="138"/>
    </location>
</feature>
<dbReference type="InterPro" id="IPR003599">
    <property type="entry name" value="Ig_sub"/>
</dbReference>
<dbReference type="Pfam" id="PF00622">
    <property type="entry name" value="SPRY"/>
    <property type="match status" value="1"/>
</dbReference>
<dbReference type="InterPro" id="IPR003877">
    <property type="entry name" value="SPRY_dom"/>
</dbReference>
<evidence type="ECO:0000256" key="5">
    <source>
        <dbReference type="ARBA" id="ARBA00022989"/>
    </source>
</evidence>
<keyword evidence="7" id="KW-0393">Immunoglobulin domain</keyword>
<keyword evidence="13" id="KW-1185">Reference proteome</keyword>
<keyword evidence="5 9" id="KW-1133">Transmembrane helix</keyword>
<dbReference type="SMART" id="SM00589">
    <property type="entry name" value="PRY"/>
    <property type="match status" value="1"/>
</dbReference>
<dbReference type="AlphaFoldDB" id="A0AB13A9L4"/>
<evidence type="ECO:0000313" key="15">
    <source>
        <dbReference type="ZFIN" id="ZDB-GENE-160727-2"/>
    </source>
</evidence>
<dbReference type="Pfam" id="PF22705">
    <property type="entry name" value="C2-set_3"/>
    <property type="match status" value="1"/>
</dbReference>
<sequence length="520" mass="57540" precursor="true">MRSIIVLLLLNLLTDCSVSFTAKVPPGPVVAHVGSTVILPCWISPAQNAEALEIRWYRHEDFRYTVLYFQHGKIQDEQEETFRNRSSLTPRSDLSGGLKGGDVSLQLEKIIIQDEALFHCYVNGDSDYSSAELELKVTAPGSAPVLFPRPLDDGRLNVSCSSSGWYPEPNITWTSDQRKTLRPAAVSLHRAADGLFSVHSWTTVSPSDAQLVSCSVSTTTGESKEGKVDIQGFISSDSSDLWKPLFLTLLICALLGLAGLILYKYRNILTGKKAAGPDGENLPVQERKGYIEVQMSDNAYENASVPVDMNIEDLRKHAEQITIDRENISPDLTVSGDCKSVRDSPKYHHTAEEFPYQLCAFGAQQFTSGRHYWELELALPPNPPKLSWLIGVVKHKHFSGKDRSALTPSRGFWFLCSDGENGFNTNTDPPITLSISPRPERLGVLLDYDEGLLEFYNVKERKHLLSMHTRFSGSIVPLFNPGVGDKSPLKIVDCPVEEDSPAELTVPSQSNCSAENITEA</sequence>
<evidence type="ECO:0000259" key="12">
    <source>
        <dbReference type="PROSITE" id="PS50835"/>
    </source>
</evidence>
<feature type="chain" id="PRO_5043058492" evidence="10 14">
    <location>
        <begin position="20"/>
        <end position="520"/>
    </location>
</feature>
<protein>
    <submittedName>
        <fullName evidence="14">Uncharacterized protein LOC100332077 isoform 1 precursor</fullName>
    </submittedName>
</protein>
<dbReference type="Pfam" id="PF07686">
    <property type="entry name" value="V-set"/>
    <property type="match status" value="1"/>
</dbReference>
<dbReference type="InterPro" id="IPR053896">
    <property type="entry name" value="BTN3A2-like_Ig-C"/>
</dbReference>
<dbReference type="RefSeq" id="NP_001410648.1">
    <property type="nucleotide sequence ID" value="NM_001423719.1"/>
</dbReference>
<evidence type="ECO:0000256" key="6">
    <source>
        <dbReference type="ARBA" id="ARBA00023136"/>
    </source>
</evidence>
<dbReference type="KEGG" id="dre:100332077"/>
<accession>A0AB13A9L4</accession>
<gene>
    <name evidence="14 15" type="primary">cabz01076234.2</name>
    <name evidence="14" type="synonym">zgc:175177</name>
</gene>
<dbReference type="InterPro" id="IPR003879">
    <property type="entry name" value="Butyrophylin_SPRY"/>
</dbReference>
<feature type="domain" description="Ig-like" evidence="12">
    <location>
        <begin position="140"/>
        <end position="229"/>
    </location>
</feature>
<dbReference type="FunFam" id="2.60.40.10:FF:000208">
    <property type="entry name" value="Butyrophilin subfamily 1 member A1"/>
    <property type="match status" value="1"/>
</dbReference>
<keyword evidence="4 10" id="KW-0732">Signal</keyword>
<dbReference type="SMART" id="SM00449">
    <property type="entry name" value="SPRY"/>
    <property type="match status" value="1"/>
</dbReference>
<dbReference type="AGR" id="ZFIN:ZDB-GENE-160727-2"/>
<dbReference type="SUPFAM" id="SSF48726">
    <property type="entry name" value="Immunoglobulin"/>
    <property type="match status" value="2"/>
</dbReference>
<comment type="subcellular location">
    <subcellularLocation>
        <location evidence="1">Membrane</location>
        <topology evidence="1">Single-pass type I membrane protein</topology>
    </subcellularLocation>
</comment>
<dbReference type="InterPro" id="IPR006574">
    <property type="entry name" value="PRY"/>
</dbReference>
<dbReference type="SUPFAM" id="SSF49899">
    <property type="entry name" value="Concanavalin A-like lectins/glucanases"/>
    <property type="match status" value="1"/>
</dbReference>
<keyword evidence="6 9" id="KW-0472">Membrane</keyword>
<dbReference type="PANTHER" id="PTHR24100">
    <property type="entry name" value="BUTYROPHILIN"/>
    <property type="match status" value="1"/>
</dbReference>
<proteinExistence type="inferred from homology"/>
<evidence type="ECO:0000313" key="13">
    <source>
        <dbReference type="Proteomes" id="UP000000437"/>
    </source>
</evidence>
<dbReference type="Proteomes" id="UP000000437">
    <property type="component" value="Chromosome 7"/>
</dbReference>
<evidence type="ECO:0000256" key="8">
    <source>
        <dbReference type="SAM" id="MobiDB-lite"/>
    </source>
</evidence>
<dbReference type="PRINTS" id="PR01407">
    <property type="entry name" value="BUTYPHLNCDUF"/>
</dbReference>
<dbReference type="ZFIN" id="ZDB-GENE-160727-2">
    <property type="gene designation" value="cabz01076234.2"/>
</dbReference>
<evidence type="ECO:0000256" key="1">
    <source>
        <dbReference type="ARBA" id="ARBA00004479"/>
    </source>
</evidence>
<dbReference type="Gene3D" id="2.60.40.10">
    <property type="entry name" value="Immunoglobulins"/>
    <property type="match status" value="2"/>
</dbReference>
<dbReference type="InterPro" id="IPR036179">
    <property type="entry name" value="Ig-like_dom_sf"/>
</dbReference>
<dbReference type="Gene3D" id="2.60.120.920">
    <property type="match status" value="1"/>
</dbReference>
<dbReference type="InterPro" id="IPR013783">
    <property type="entry name" value="Ig-like_fold"/>
</dbReference>
<dbReference type="InterPro" id="IPR043136">
    <property type="entry name" value="B30.2/SPRY_sf"/>
</dbReference>
<organism evidence="13 14">
    <name type="scientific">Danio rerio</name>
    <name type="common">Zebrafish</name>
    <name type="synonym">Brachydanio rerio</name>
    <dbReference type="NCBI Taxonomy" id="7955"/>
    <lineage>
        <taxon>Eukaryota</taxon>
        <taxon>Metazoa</taxon>
        <taxon>Chordata</taxon>
        <taxon>Craniata</taxon>
        <taxon>Vertebrata</taxon>
        <taxon>Euteleostomi</taxon>
        <taxon>Actinopterygii</taxon>
        <taxon>Neopterygii</taxon>
        <taxon>Teleostei</taxon>
        <taxon>Ostariophysi</taxon>
        <taxon>Cypriniformes</taxon>
        <taxon>Danionidae</taxon>
        <taxon>Danioninae</taxon>
        <taxon>Danio</taxon>
    </lineage>
</organism>
<feature type="region of interest" description="Disordered" evidence="8">
    <location>
        <begin position="500"/>
        <end position="520"/>
    </location>
</feature>
<keyword evidence="3 9" id="KW-0812">Transmembrane</keyword>
<evidence type="ECO:0000313" key="14">
    <source>
        <dbReference type="RefSeq" id="NP_001410648.1"/>
    </source>
</evidence>
<feature type="domain" description="B30.2/SPRY" evidence="11">
    <location>
        <begin position="301"/>
        <end position="498"/>
    </location>
</feature>
<dbReference type="PROSITE" id="PS50188">
    <property type="entry name" value="B302_SPRY"/>
    <property type="match status" value="1"/>
</dbReference>
<dbReference type="PROSITE" id="PS50835">
    <property type="entry name" value="IG_LIKE"/>
    <property type="match status" value="2"/>
</dbReference>
<dbReference type="InterPro" id="IPR013320">
    <property type="entry name" value="ConA-like_dom_sf"/>
</dbReference>
<dbReference type="PANTHER" id="PTHR24100:SF149">
    <property type="entry name" value="BG-LIKE ANTIGEN 1-RELATED"/>
    <property type="match status" value="1"/>
</dbReference>
<name>A0AB13A9L4_DANRE</name>
<reference evidence="14" key="3">
    <citation type="journal article" date="2017" name="Nat. Commun.">
        <title>Evolution of complexity in the zebrafish synapse proteome.</title>
        <authorList>
            <person name="Bayes A."/>
            <person name="Collins M.O."/>
            <person name="Reig-Viader R."/>
            <person name="Gou G."/>
            <person name="Goulding D."/>
            <person name="Izquierdo A."/>
            <person name="Choudhary J.S."/>
            <person name="Emes R.D."/>
            <person name="Grant S.G."/>
        </authorList>
    </citation>
    <scope>NUCLEOTIDE SEQUENCE</scope>
    <source>
        <strain evidence="14">Tuebingen</strain>
    </source>
</reference>
<feature type="signal peptide" evidence="10 14">
    <location>
        <begin position="1"/>
        <end position="19"/>
    </location>
</feature>
<reference evidence="14" key="4">
    <citation type="submission" date="2025-08" db="UniProtKB">
        <authorList>
            <consortium name="RefSeq"/>
        </authorList>
    </citation>
    <scope>IDENTIFICATION</scope>
    <source>
        <strain evidence="14">Tuebingen</strain>
    </source>
</reference>
<dbReference type="InterPro" id="IPR013106">
    <property type="entry name" value="Ig_V-set"/>
</dbReference>
<dbReference type="InterPro" id="IPR007110">
    <property type="entry name" value="Ig-like_dom"/>
</dbReference>
<dbReference type="GeneID" id="100332077"/>
<evidence type="ECO:0000256" key="2">
    <source>
        <dbReference type="ARBA" id="ARBA00007591"/>
    </source>
</evidence>
<evidence type="ECO:0000256" key="10">
    <source>
        <dbReference type="SAM" id="SignalP"/>
    </source>
</evidence>
<dbReference type="CTD" id="100332077"/>
<dbReference type="FunFam" id="2.60.40.10:FF:000088">
    <property type="entry name" value="Butyrophilin subfamily 1 member A1"/>
    <property type="match status" value="1"/>
</dbReference>
<reference evidence="14" key="2">
    <citation type="journal article" date="2015" name="Nat. Commun.">
        <title>RFX transcription factors are essential for hearing in mice.</title>
        <authorList>
            <person name="Elkon R."/>
            <person name="Milon B."/>
            <person name="Morrison L."/>
            <person name="Shah M."/>
            <person name="Vijayakumar S."/>
            <person name="Racherla M."/>
            <person name="Leitch C.C."/>
            <person name="Silipino L."/>
            <person name="Hadi S."/>
            <person name="Weiss-Gayet M."/>
            <person name="Barras E."/>
            <person name="Schmid C.D."/>
            <person name="Ait-Lounis A."/>
            <person name="Barnes A."/>
            <person name="Song Y."/>
            <person name="Eisenman D.J."/>
            <person name="Eliyahu E."/>
            <person name="Frolenkov G.I."/>
            <person name="Strome S.E."/>
            <person name="Durand B."/>
            <person name="Zaghloul N.A."/>
            <person name="Jones S.M."/>
            <person name="Reith W."/>
            <person name="Hertzano R."/>
        </authorList>
    </citation>
    <scope>NUCLEOTIDE SEQUENCE</scope>
    <source>
        <strain evidence="14">Tuebingen</strain>
    </source>
</reference>
<evidence type="ECO:0000256" key="3">
    <source>
        <dbReference type="ARBA" id="ARBA00022692"/>
    </source>
</evidence>
<feature type="transmembrane region" description="Helical" evidence="9">
    <location>
        <begin position="241"/>
        <end position="263"/>
    </location>
</feature>
<dbReference type="SMART" id="SM00409">
    <property type="entry name" value="IG"/>
    <property type="match status" value="1"/>
</dbReference>
<reference evidence="14" key="1">
    <citation type="journal article" date="2002" name="Proc. Natl. Acad. Sci. U.S.A.">
        <title>Generation and initial analysis of more than 15,000 full-length human and mouse cDNA sequences.</title>
        <authorList>
            <consortium name="Mammalian Gene Collection Program Team"/>
            <person name="Strausberg R.L."/>
            <person name="Feingold E.A."/>
            <person name="Grouse L.H."/>
            <person name="Derge J.G."/>
            <person name="Klausner R.D."/>
            <person name="Collins F.S."/>
            <person name="Wagner L."/>
            <person name="Shenmen C.M."/>
            <person name="Schuler G.D."/>
            <person name="Altschul S.F."/>
            <person name="Zeeberg B."/>
            <person name="Buetow K.H."/>
            <person name="Schaefer C.F."/>
            <person name="Bhat N.K."/>
            <person name="Hopkins R.F."/>
            <person name="Jordan H."/>
            <person name="Moore T."/>
            <person name="Max S.I."/>
            <person name="Wang J."/>
            <person name="Hsieh F."/>
            <person name="Diatchenko L."/>
            <person name="Marusina K."/>
            <person name="Farmer A.A."/>
            <person name="Rubin G.M."/>
            <person name="Hong L."/>
            <person name="Stapleton M."/>
            <person name="Soares M.B."/>
            <person name="Bonaldo M.F."/>
            <person name="Casavant T.L."/>
            <person name="Scheetz T.E."/>
            <person name="Brownstein M.J."/>
            <person name="Usdin T.B."/>
            <person name="Toshiyuki S."/>
            <person name="Carninci P."/>
            <person name="Prange C."/>
            <person name="Raha S.S."/>
            <person name="Loquellano N.A."/>
            <person name="Peters G.J."/>
            <person name="Abramson R.D."/>
            <person name="Mullahy S.J."/>
            <person name="Bosak S.A."/>
            <person name="McEwan P.J."/>
            <person name="McKernan K.J."/>
            <person name="Malek J.A."/>
            <person name="Gunaratne P.H."/>
            <person name="Richards S."/>
            <person name="Worley K.C."/>
            <person name="Hale S."/>
            <person name="Garcia A.M."/>
            <person name="Gay L.J."/>
            <person name="Hulyk S.W."/>
            <person name="Villalon D.K."/>
            <person name="Muzny D.M."/>
            <person name="Sodergren E.J."/>
            <person name="Lu X."/>
            <person name="Gibbs R.A."/>
            <person name="Fahey J."/>
            <person name="Helton E."/>
            <person name="Ketteman M."/>
            <person name="Madan A."/>
            <person name="Rodrigues S."/>
            <person name="Sanchez A."/>
            <person name="Whiting M."/>
            <person name="Madan A."/>
            <person name="Young A.C."/>
            <person name="Shevchenko Y."/>
            <person name="Bouffard G.G."/>
            <person name="Blakesley R.W."/>
            <person name="Touchman J.W."/>
            <person name="Green E.D."/>
            <person name="Dickson M.C."/>
            <person name="Rodriguez A.C."/>
            <person name="Grimwood J."/>
            <person name="Schmutz J."/>
            <person name="Myers R.M."/>
            <person name="Butterfield Y.S."/>
            <person name="Krzywinski M.I."/>
            <person name="Skalska U."/>
            <person name="Smailus D.E."/>
            <person name="Schnerch A."/>
            <person name="Schein J.E."/>
            <person name="Jones S.J."/>
            <person name="Marra M.A."/>
        </authorList>
    </citation>
    <scope>NUCLEOTIDE SEQUENCE</scope>
    <source>
        <strain evidence="14">Tuebingen</strain>
    </source>
</reference>
<dbReference type="InterPro" id="IPR001870">
    <property type="entry name" value="B30.2/SPRY"/>
</dbReference>
<evidence type="ECO:0000256" key="4">
    <source>
        <dbReference type="ARBA" id="ARBA00022729"/>
    </source>
</evidence>
<dbReference type="InterPro" id="IPR050504">
    <property type="entry name" value="IgSF_BTN/MOG"/>
</dbReference>
<comment type="similarity">
    <text evidence="2">Belongs to the immunoglobulin superfamily. BTN/MOG family.</text>
</comment>
<feature type="compositionally biased region" description="Polar residues" evidence="8">
    <location>
        <begin position="506"/>
        <end position="520"/>
    </location>
</feature>